<comment type="caution">
    <text evidence="3">The sequence shown here is derived from an EMBL/GenBank/DDBJ whole genome shotgun (WGS) entry which is preliminary data.</text>
</comment>
<dbReference type="AlphaFoldDB" id="T1BIK3"/>
<reference evidence="3" key="1">
    <citation type="submission" date="2013-08" db="EMBL/GenBank/DDBJ databases">
        <authorList>
            <person name="Mendez C."/>
            <person name="Richter M."/>
            <person name="Ferrer M."/>
            <person name="Sanchez J."/>
        </authorList>
    </citation>
    <scope>NUCLEOTIDE SEQUENCE</scope>
</reference>
<dbReference type="EMBL" id="AUZY01002194">
    <property type="protein sequence ID" value="EQD72791.1"/>
    <property type="molecule type" value="Genomic_DNA"/>
</dbReference>
<dbReference type="GO" id="GO:0016787">
    <property type="term" value="F:hydrolase activity"/>
    <property type="evidence" value="ECO:0007669"/>
    <property type="project" value="UniProtKB-KW"/>
</dbReference>
<dbReference type="Pfam" id="PF04909">
    <property type="entry name" value="Amidohydro_2"/>
    <property type="match status" value="1"/>
</dbReference>
<dbReference type="SUPFAM" id="SSF51556">
    <property type="entry name" value="Metallo-dependent hydrolases"/>
    <property type="match status" value="1"/>
</dbReference>
<evidence type="ECO:0000313" key="3">
    <source>
        <dbReference type="EMBL" id="EQD72791.1"/>
    </source>
</evidence>
<keyword evidence="1" id="KW-0456">Lyase</keyword>
<keyword evidence="3" id="KW-0378">Hydrolase</keyword>
<dbReference type="InterPro" id="IPR032465">
    <property type="entry name" value="ACMSD"/>
</dbReference>
<evidence type="ECO:0000259" key="2">
    <source>
        <dbReference type="Pfam" id="PF04909"/>
    </source>
</evidence>
<dbReference type="PANTHER" id="PTHR21240">
    <property type="entry name" value="2-AMINO-3-CARBOXYLMUCONATE-6-SEMIALDEHYDE DECARBOXYLASE"/>
    <property type="match status" value="1"/>
</dbReference>
<proteinExistence type="predicted"/>
<accession>T1BIK3</accession>
<dbReference type="InterPro" id="IPR032466">
    <property type="entry name" value="Metal_Hydrolase"/>
</dbReference>
<dbReference type="Gene3D" id="3.20.20.140">
    <property type="entry name" value="Metal-dependent hydrolases"/>
    <property type="match status" value="1"/>
</dbReference>
<feature type="non-terminal residue" evidence="3">
    <location>
        <position position="1"/>
    </location>
</feature>
<dbReference type="InterPro" id="IPR006680">
    <property type="entry name" value="Amidohydro-rel"/>
</dbReference>
<dbReference type="GO" id="GO:0016831">
    <property type="term" value="F:carboxy-lyase activity"/>
    <property type="evidence" value="ECO:0007669"/>
    <property type="project" value="InterPro"/>
</dbReference>
<evidence type="ECO:0000256" key="1">
    <source>
        <dbReference type="ARBA" id="ARBA00023239"/>
    </source>
</evidence>
<reference evidence="3" key="2">
    <citation type="journal article" date="2014" name="ISME J.">
        <title>Microbial stratification in low pH oxic and suboxic macroscopic growths along an acid mine drainage.</title>
        <authorList>
            <person name="Mendez-Garcia C."/>
            <person name="Mesa V."/>
            <person name="Sprenger R.R."/>
            <person name="Richter M."/>
            <person name="Diez M.S."/>
            <person name="Solano J."/>
            <person name="Bargiela R."/>
            <person name="Golyshina O.V."/>
            <person name="Manteca A."/>
            <person name="Ramos J.L."/>
            <person name="Gallego J.R."/>
            <person name="Llorente I."/>
            <person name="Martins Dos Santos V.A."/>
            <person name="Jensen O.N."/>
            <person name="Pelaez A.I."/>
            <person name="Sanchez J."/>
            <person name="Ferrer M."/>
        </authorList>
    </citation>
    <scope>NUCLEOTIDE SEQUENCE</scope>
</reference>
<dbReference type="CDD" id="cd01292">
    <property type="entry name" value="metallo-dependent_hydrolases"/>
    <property type="match status" value="1"/>
</dbReference>
<sequence>TPPASTAASSSPVYDGPSAAEALREAVGHARASGGRLRPAATVRPVGDPAPIEATIRSWEEVPDLAAIKLFPGYHPFYPHDPVLEPVYDYAAARGLPVMIHQGDTLARDGLLKYARPIEVDEVAVRHRDVRFVLCHLGNPWVEEAAELVYKNENVWADTSGLLPSPRSPYFARAVARAQAVLQGFLDTVGSAERILYGSDWPLESLADATALVAGLDLSAADRAAVLGGNARRLYGTWRR</sequence>
<organism evidence="3">
    <name type="scientific">mine drainage metagenome</name>
    <dbReference type="NCBI Taxonomy" id="410659"/>
    <lineage>
        <taxon>unclassified sequences</taxon>
        <taxon>metagenomes</taxon>
        <taxon>ecological metagenomes</taxon>
    </lineage>
</organism>
<name>T1BIK3_9ZZZZ</name>
<gene>
    <name evidence="3" type="ORF">B1B_03557</name>
</gene>
<feature type="domain" description="Amidohydrolase-related" evidence="2">
    <location>
        <begin position="24"/>
        <end position="236"/>
    </location>
</feature>
<protein>
    <submittedName>
        <fullName evidence="3">Amidohydrolase 2</fullName>
    </submittedName>
</protein>